<evidence type="ECO:0000256" key="5">
    <source>
        <dbReference type="ARBA" id="ARBA00023315"/>
    </source>
</evidence>
<dbReference type="InterPro" id="IPR011004">
    <property type="entry name" value="Trimer_LpxA-like_sf"/>
</dbReference>
<dbReference type="SUPFAM" id="SSF51161">
    <property type="entry name" value="Trimeric LpxA-like enzymes"/>
    <property type="match status" value="1"/>
</dbReference>
<dbReference type="Pfam" id="PF13720">
    <property type="entry name" value="Acetyltransf_11"/>
    <property type="match status" value="1"/>
</dbReference>
<reference evidence="7" key="1">
    <citation type="submission" date="2020-10" db="EMBL/GenBank/DDBJ databases">
        <authorList>
            <person name="Gilroy R."/>
        </authorList>
    </citation>
    <scope>NUCLEOTIDE SEQUENCE</scope>
    <source>
        <strain evidence="7">ChiGjej3B3-5194</strain>
    </source>
</reference>
<keyword evidence="5 7" id="KW-0012">Acyltransferase</keyword>
<gene>
    <name evidence="7" type="primary">lpxA</name>
    <name evidence="7" type="ORF">IAD02_03685</name>
</gene>
<proteinExistence type="predicted"/>
<accession>A0A9D1FGA2</accession>
<dbReference type="EC" id="2.3.1.129" evidence="7"/>
<dbReference type="InterPro" id="IPR010137">
    <property type="entry name" value="Lipid_A_LpxA"/>
</dbReference>
<evidence type="ECO:0000259" key="6">
    <source>
        <dbReference type="Pfam" id="PF13720"/>
    </source>
</evidence>
<dbReference type="GO" id="GO:0008780">
    <property type="term" value="F:acyl-[acyl-carrier-protein]-UDP-N-acetylglucosamine O-acyltransferase activity"/>
    <property type="evidence" value="ECO:0007669"/>
    <property type="project" value="UniProtKB-EC"/>
</dbReference>
<evidence type="ECO:0000256" key="1">
    <source>
        <dbReference type="ARBA" id="ARBA00022516"/>
    </source>
</evidence>
<evidence type="ECO:0000313" key="8">
    <source>
        <dbReference type="Proteomes" id="UP000886742"/>
    </source>
</evidence>
<dbReference type="PANTHER" id="PTHR43480">
    <property type="entry name" value="ACYL-[ACYL-CARRIER-PROTEIN]--UDP-N-ACETYLGLUCOSAMINE O-ACYLTRANSFERASE"/>
    <property type="match status" value="1"/>
</dbReference>
<dbReference type="AlphaFoldDB" id="A0A9D1FGA2"/>
<comment type="caution">
    <text evidence="7">The sequence shown here is derived from an EMBL/GenBank/DDBJ whole genome shotgun (WGS) entry which is preliminary data.</text>
</comment>
<dbReference type="PANTHER" id="PTHR43480:SF1">
    <property type="entry name" value="ACYL-[ACYL-CARRIER-PROTEIN]--UDP-N-ACETYLGLUCOSAMINE O-ACYLTRANSFERASE, MITOCHONDRIAL-RELATED"/>
    <property type="match status" value="1"/>
</dbReference>
<dbReference type="Proteomes" id="UP000886742">
    <property type="component" value="Unassembled WGS sequence"/>
</dbReference>
<keyword evidence="2" id="KW-0441">Lipid A biosynthesis</keyword>
<sequence>MIIHPTAIIHEGAVLGADCKIGPFCIVGPNVVLGDRVELVSNVVIDGKTSIGDDSIVYPFAVLGVMSQDLKWQDENTMTGLRIGKRCKIREYVTIHSGTPASDGTVIGDDCQIMVNAHVGHDCKIGNSVVMSNLVQVAGHVEVEDFAILSGGVMVLQFARIGRNAFIGGMSGVGNDVLPYAIYDGARAVYRTINRVGLMRHGFTNEDMHAIHSVYSAVFRESDGTVAERLARVRKEVKNNKYAMDAIDFIENRSKRGIGTSKNAE</sequence>
<evidence type="ECO:0000313" key="7">
    <source>
        <dbReference type="EMBL" id="HIS71056.1"/>
    </source>
</evidence>
<evidence type="ECO:0000256" key="3">
    <source>
        <dbReference type="ARBA" id="ARBA00022679"/>
    </source>
</evidence>
<dbReference type="PIRSF" id="PIRSF000456">
    <property type="entry name" value="UDP-GlcNAc_acltr"/>
    <property type="match status" value="1"/>
</dbReference>
<dbReference type="InterPro" id="IPR029098">
    <property type="entry name" value="Acetyltransf_C"/>
</dbReference>
<keyword evidence="3 7" id="KW-0808">Transferase</keyword>
<feature type="domain" description="UDP N-acetylglucosamine O-acyltransferase C-terminal" evidence="6">
    <location>
        <begin position="176"/>
        <end position="258"/>
    </location>
</feature>
<dbReference type="InterPro" id="IPR037157">
    <property type="entry name" value="Acetyltransf_C_sf"/>
</dbReference>
<evidence type="ECO:0000256" key="2">
    <source>
        <dbReference type="ARBA" id="ARBA00022556"/>
    </source>
</evidence>
<dbReference type="NCBIfam" id="TIGR01852">
    <property type="entry name" value="lipid_A_lpxA"/>
    <property type="match status" value="1"/>
</dbReference>
<organism evidence="7 8">
    <name type="scientific">Candidatus Enterousia intestinigallinarum</name>
    <dbReference type="NCBI Taxonomy" id="2840790"/>
    <lineage>
        <taxon>Bacteria</taxon>
        <taxon>Pseudomonadati</taxon>
        <taxon>Pseudomonadota</taxon>
        <taxon>Alphaproteobacteria</taxon>
        <taxon>Candidatus Enterousia</taxon>
    </lineage>
</organism>
<keyword evidence="4" id="KW-0443">Lipid metabolism</keyword>
<dbReference type="GO" id="GO:0009245">
    <property type="term" value="P:lipid A biosynthetic process"/>
    <property type="evidence" value="ECO:0007669"/>
    <property type="project" value="UniProtKB-KW"/>
</dbReference>
<keyword evidence="1" id="KW-0444">Lipid biosynthesis</keyword>
<dbReference type="NCBIfam" id="NF003657">
    <property type="entry name" value="PRK05289.1"/>
    <property type="match status" value="1"/>
</dbReference>
<dbReference type="GO" id="GO:0016020">
    <property type="term" value="C:membrane"/>
    <property type="evidence" value="ECO:0007669"/>
    <property type="project" value="GOC"/>
</dbReference>
<dbReference type="EMBL" id="DVJI01000012">
    <property type="protein sequence ID" value="HIS71056.1"/>
    <property type="molecule type" value="Genomic_DNA"/>
</dbReference>
<protein>
    <submittedName>
        <fullName evidence="7">Acyl-ACP--UDP-N-acetylglucosamine O-acyltransferase</fullName>
        <ecNumber evidence="7">2.3.1.129</ecNumber>
    </submittedName>
</protein>
<dbReference type="Pfam" id="PF00132">
    <property type="entry name" value="Hexapep"/>
    <property type="match status" value="2"/>
</dbReference>
<dbReference type="CDD" id="cd03351">
    <property type="entry name" value="LbH_UDP-GlcNAc_AT"/>
    <property type="match status" value="1"/>
</dbReference>
<name>A0A9D1FGA2_9PROT</name>
<dbReference type="Gene3D" id="1.20.1180.10">
    <property type="entry name" value="Udp N-acetylglucosamine O-acyltransferase, C-terminal domain"/>
    <property type="match status" value="1"/>
</dbReference>
<reference evidence="7" key="2">
    <citation type="journal article" date="2021" name="PeerJ">
        <title>Extensive microbial diversity within the chicken gut microbiome revealed by metagenomics and culture.</title>
        <authorList>
            <person name="Gilroy R."/>
            <person name="Ravi A."/>
            <person name="Getino M."/>
            <person name="Pursley I."/>
            <person name="Horton D.L."/>
            <person name="Alikhan N.F."/>
            <person name="Baker D."/>
            <person name="Gharbi K."/>
            <person name="Hall N."/>
            <person name="Watson M."/>
            <person name="Adriaenssens E.M."/>
            <person name="Foster-Nyarko E."/>
            <person name="Jarju S."/>
            <person name="Secka A."/>
            <person name="Antonio M."/>
            <person name="Oren A."/>
            <person name="Chaudhuri R.R."/>
            <person name="La Ragione R."/>
            <person name="Hildebrand F."/>
            <person name="Pallen M.J."/>
        </authorList>
    </citation>
    <scope>NUCLEOTIDE SEQUENCE</scope>
    <source>
        <strain evidence="7">ChiGjej3B3-5194</strain>
    </source>
</reference>
<evidence type="ECO:0000256" key="4">
    <source>
        <dbReference type="ARBA" id="ARBA00023098"/>
    </source>
</evidence>
<dbReference type="Gene3D" id="2.160.10.10">
    <property type="entry name" value="Hexapeptide repeat proteins"/>
    <property type="match status" value="1"/>
</dbReference>
<dbReference type="InterPro" id="IPR001451">
    <property type="entry name" value="Hexapep"/>
</dbReference>